<gene>
    <name evidence="1" type="ORF">EDWATA_00269</name>
</gene>
<accession>D4F0P1</accession>
<dbReference type="Proteomes" id="UP000003692">
    <property type="component" value="Unassembled WGS sequence"/>
</dbReference>
<evidence type="ECO:0000313" key="1">
    <source>
        <dbReference type="EMBL" id="EFE24551.1"/>
    </source>
</evidence>
<organism evidence="1 2">
    <name type="scientific">Edwardsiella tarda ATCC 23685</name>
    <dbReference type="NCBI Taxonomy" id="500638"/>
    <lineage>
        <taxon>Bacteria</taxon>
        <taxon>Pseudomonadati</taxon>
        <taxon>Pseudomonadota</taxon>
        <taxon>Gammaproteobacteria</taxon>
        <taxon>Enterobacterales</taxon>
        <taxon>Hafniaceae</taxon>
        <taxon>Edwardsiella</taxon>
    </lineage>
</organism>
<dbReference type="AlphaFoldDB" id="D4F0P1"/>
<reference evidence="1 2" key="1">
    <citation type="submission" date="2010-02" db="EMBL/GenBank/DDBJ databases">
        <authorList>
            <person name="Weinstock G."/>
            <person name="Sodergren E."/>
            <person name="Clifton S."/>
            <person name="Fulton L."/>
            <person name="Fulton B."/>
            <person name="Courtney L."/>
            <person name="Fronick C."/>
            <person name="Harrison M."/>
            <person name="Strong C."/>
            <person name="Farmer C."/>
            <person name="Delahaunty K."/>
            <person name="Markovic C."/>
            <person name="Hall O."/>
            <person name="Minx P."/>
            <person name="Tomlinson C."/>
            <person name="Mitreva M."/>
            <person name="Nelson J."/>
            <person name="Hou S."/>
            <person name="Wollam A."/>
            <person name="Pepin K.H."/>
            <person name="Johnson M."/>
            <person name="Bhonagiri V."/>
            <person name="Zhang X."/>
            <person name="Suruliraj S."/>
            <person name="Warren W."/>
            <person name="Chinwalla A."/>
            <person name="Mardis E.R."/>
            <person name="Wilson R.K."/>
        </authorList>
    </citation>
    <scope>NUCLEOTIDE SEQUENCE [LARGE SCALE GENOMIC DNA]</scope>
    <source>
        <strain evidence="1 2">ATCC 23685</strain>
    </source>
</reference>
<proteinExistence type="predicted"/>
<evidence type="ECO:0000313" key="2">
    <source>
        <dbReference type="Proteomes" id="UP000003692"/>
    </source>
</evidence>
<dbReference type="HOGENOM" id="CLU_2953075_0_0_6"/>
<name>D4F0P1_EDWTA</name>
<protein>
    <submittedName>
        <fullName evidence="1">Uncharacterized protein</fullName>
    </submittedName>
</protein>
<dbReference type="EMBL" id="ADGK01000012">
    <property type="protein sequence ID" value="EFE24551.1"/>
    <property type="molecule type" value="Genomic_DNA"/>
</dbReference>
<sequence length="59" mass="6592">MIARDGDGDNSEAVIVSFSLTKVTLIATTFYPSQRRCYAARSTFCDEKETSCRPRLLTV</sequence>
<comment type="caution">
    <text evidence="1">The sequence shown here is derived from an EMBL/GenBank/DDBJ whole genome shotgun (WGS) entry which is preliminary data.</text>
</comment>